<dbReference type="SUPFAM" id="SSF161111">
    <property type="entry name" value="Cation efflux protein transmembrane domain-like"/>
    <property type="match status" value="1"/>
</dbReference>
<feature type="transmembrane region" description="Helical" evidence="7">
    <location>
        <begin position="20"/>
        <end position="39"/>
    </location>
</feature>
<dbReference type="Gene3D" id="3.30.70.1350">
    <property type="entry name" value="Cation efflux protein, cytoplasmic domain"/>
    <property type="match status" value="1"/>
</dbReference>
<accession>A0A6C0GWJ7</accession>
<proteinExistence type="inferred from homology"/>
<dbReference type="InterPro" id="IPR050291">
    <property type="entry name" value="CDF_Transporter"/>
</dbReference>
<evidence type="ECO:0000256" key="6">
    <source>
        <dbReference type="ARBA" id="ARBA00023136"/>
    </source>
</evidence>
<feature type="domain" description="Cation efflux protein cytoplasmic" evidence="9">
    <location>
        <begin position="189"/>
        <end position="267"/>
    </location>
</feature>
<evidence type="ECO:0000313" key="11">
    <source>
        <dbReference type="Proteomes" id="UP000480178"/>
    </source>
</evidence>
<dbReference type="Pfam" id="PF01545">
    <property type="entry name" value="Cation_efflux"/>
    <property type="match status" value="1"/>
</dbReference>
<evidence type="ECO:0000259" key="8">
    <source>
        <dbReference type="Pfam" id="PF01545"/>
    </source>
</evidence>
<gene>
    <name evidence="10" type="ORF">GXP67_29885</name>
</gene>
<feature type="transmembrane region" description="Helical" evidence="7">
    <location>
        <begin position="91"/>
        <end position="111"/>
    </location>
</feature>
<dbReference type="Proteomes" id="UP000480178">
    <property type="component" value="Chromosome"/>
</dbReference>
<dbReference type="GO" id="GO:0015341">
    <property type="term" value="F:zinc efflux antiporter activity"/>
    <property type="evidence" value="ECO:0007669"/>
    <property type="project" value="TreeGrafter"/>
</dbReference>
<evidence type="ECO:0000256" key="2">
    <source>
        <dbReference type="ARBA" id="ARBA00008114"/>
    </source>
</evidence>
<dbReference type="InterPro" id="IPR027469">
    <property type="entry name" value="Cation_efflux_TMD_sf"/>
</dbReference>
<organism evidence="10 11">
    <name type="scientific">Rhodocytophaga rosea</name>
    <dbReference type="NCBI Taxonomy" id="2704465"/>
    <lineage>
        <taxon>Bacteria</taxon>
        <taxon>Pseudomonadati</taxon>
        <taxon>Bacteroidota</taxon>
        <taxon>Cytophagia</taxon>
        <taxon>Cytophagales</taxon>
        <taxon>Rhodocytophagaceae</taxon>
        <taxon>Rhodocytophaga</taxon>
    </lineage>
</organism>
<dbReference type="InterPro" id="IPR036837">
    <property type="entry name" value="Cation_efflux_CTD_sf"/>
</dbReference>
<evidence type="ECO:0000256" key="1">
    <source>
        <dbReference type="ARBA" id="ARBA00004141"/>
    </source>
</evidence>
<comment type="similarity">
    <text evidence="2">Belongs to the cation diffusion facilitator (CDF) transporter (TC 2.A.4) family.</text>
</comment>
<comment type="subcellular location">
    <subcellularLocation>
        <location evidence="1">Membrane</location>
        <topology evidence="1">Multi-pass membrane protein</topology>
    </subcellularLocation>
</comment>
<dbReference type="PANTHER" id="PTHR43840">
    <property type="entry name" value="MITOCHONDRIAL METAL TRANSPORTER 1-RELATED"/>
    <property type="match status" value="1"/>
</dbReference>
<dbReference type="GO" id="GO:0005886">
    <property type="term" value="C:plasma membrane"/>
    <property type="evidence" value="ECO:0007669"/>
    <property type="project" value="TreeGrafter"/>
</dbReference>
<dbReference type="Gene3D" id="1.20.1510.10">
    <property type="entry name" value="Cation efflux protein transmembrane domain"/>
    <property type="match status" value="1"/>
</dbReference>
<feature type="transmembrane region" description="Helical" evidence="7">
    <location>
        <begin position="60"/>
        <end position="79"/>
    </location>
</feature>
<dbReference type="EMBL" id="CP048222">
    <property type="protein sequence ID" value="QHT72214.1"/>
    <property type="molecule type" value="Genomic_DNA"/>
</dbReference>
<dbReference type="InterPro" id="IPR002524">
    <property type="entry name" value="Cation_efflux"/>
</dbReference>
<dbReference type="GO" id="GO:0015093">
    <property type="term" value="F:ferrous iron transmembrane transporter activity"/>
    <property type="evidence" value="ECO:0007669"/>
    <property type="project" value="TreeGrafter"/>
</dbReference>
<keyword evidence="5 7" id="KW-1133">Transmembrane helix</keyword>
<evidence type="ECO:0000256" key="4">
    <source>
        <dbReference type="ARBA" id="ARBA00022692"/>
    </source>
</evidence>
<dbReference type="GO" id="GO:0015086">
    <property type="term" value="F:cadmium ion transmembrane transporter activity"/>
    <property type="evidence" value="ECO:0007669"/>
    <property type="project" value="TreeGrafter"/>
</dbReference>
<dbReference type="AlphaFoldDB" id="A0A6C0GWJ7"/>
<dbReference type="PANTHER" id="PTHR43840:SF15">
    <property type="entry name" value="MITOCHONDRIAL METAL TRANSPORTER 1-RELATED"/>
    <property type="match status" value="1"/>
</dbReference>
<evidence type="ECO:0000259" key="9">
    <source>
        <dbReference type="Pfam" id="PF16916"/>
    </source>
</evidence>
<evidence type="ECO:0000256" key="3">
    <source>
        <dbReference type="ARBA" id="ARBA00022448"/>
    </source>
</evidence>
<dbReference type="KEGG" id="rhoz:GXP67_29885"/>
<feature type="transmembrane region" description="Helical" evidence="7">
    <location>
        <begin position="156"/>
        <end position="173"/>
    </location>
</feature>
<keyword evidence="3" id="KW-0813">Transport</keyword>
<dbReference type="InterPro" id="IPR027470">
    <property type="entry name" value="Cation_efflux_CTD"/>
</dbReference>
<dbReference type="GO" id="GO:0006882">
    <property type="term" value="P:intracellular zinc ion homeostasis"/>
    <property type="evidence" value="ECO:0007669"/>
    <property type="project" value="TreeGrafter"/>
</dbReference>
<reference evidence="10 11" key="1">
    <citation type="submission" date="2020-01" db="EMBL/GenBank/DDBJ databases">
        <authorList>
            <person name="Kim M.K."/>
        </authorList>
    </citation>
    <scope>NUCLEOTIDE SEQUENCE [LARGE SCALE GENOMIC DNA]</scope>
    <source>
        <strain evidence="10 11">172606-1</strain>
    </source>
</reference>
<dbReference type="SUPFAM" id="SSF160240">
    <property type="entry name" value="Cation efflux protein cytoplasmic domain-like"/>
    <property type="match status" value="1"/>
</dbReference>
<dbReference type="NCBIfam" id="TIGR01297">
    <property type="entry name" value="CDF"/>
    <property type="match status" value="1"/>
</dbReference>
<dbReference type="InterPro" id="IPR058533">
    <property type="entry name" value="Cation_efflux_TM"/>
</dbReference>
<keyword evidence="11" id="KW-1185">Reference proteome</keyword>
<feature type="domain" description="Cation efflux protein transmembrane" evidence="8">
    <location>
        <begin position="1"/>
        <end position="184"/>
    </location>
</feature>
<evidence type="ECO:0000313" key="10">
    <source>
        <dbReference type="EMBL" id="QHT72214.1"/>
    </source>
</evidence>
<dbReference type="Pfam" id="PF16916">
    <property type="entry name" value="ZT_dimer"/>
    <property type="match status" value="1"/>
</dbReference>
<keyword evidence="4 7" id="KW-0812">Transmembrane</keyword>
<sequence>MLLKFIAYYLTGSNAVLTDALESIINVMASGFAFYSIYLSAQPKDNNHPYGHGKIEYFSAGFEGALIFLAGLFIIYQALQNLVTPQPIRDLPLGMVIIAITGIVNGVLGYYLKTKGNNLHSITLVADGKHLLVDSMSSLILAAGIALIYYTNLVVIDSLLSLSFAFLILYNGYKLIRRSVAGLMDEADAETLSELARVLNENKNQNWIDIHNLRVQKYGADLHIDCHLTLPYYLDLKKVHDEVHQLEDVVKAQFAGNVEVFVHVDPCLPEDCCHYCPVATCPVRRAAFSKNIPWTIKNLSQNQKHFVDEKLNKATSSIHGNS</sequence>
<evidence type="ECO:0000256" key="7">
    <source>
        <dbReference type="SAM" id="Phobius"/>
    </source>
</evidence>
<protein>
    <submittedName>
        <fullName evidence="10">Cation transporter</fullName>
    </submittedName>
</protein>
<evidence type="ECO:0000256" key="5">
    <source>
        <dbReference type="ARBA" id="ARBA00022989"/>
    </source>
</evidence>
<keyword evidence="6 7" id="KW-0472">Membrane</keyword>
<name>A0A6C0GWJ7_9BACT</name>